<evidence type="ECO:0000259" key="6">
    <source>
        <dbReference type="PROSITE" id="PS51898"/>
    </source>
</evidence>
<evidence type="ECO:0000313" key="9">
    <source>
        <dbReference type="Proteomes" id="UP001139125"/>
    </source>
</evidence>
<dbReference type="PROSITE" id="PS51898">
    <property type="entry name" value="TYR_RECOMBINASE"/>
    <property type="match status" value="1"/>
</dbReference>
<dbReference type="InterPro" id="IPR046668">
    <property type="entry name" value="DUF6538"/>
</dbReference>
<reference evidence="8" key="1">
    <citation type="submission" date="2022-06" db="EMBL/GenBank/DDBJ databases">
        <title>Gracilimonas sp. CAU 1638 isolated from sea sediment.</title>
        <authorList>
            <person name="Kim W."/>
        </authorList>
    </citation>
    <scope>NUCLEOTIDE SEQUENCE</scope>
    <source>
        <strain evidence="8">CAU 1638</strain>
    </source>
</reference>
<dbReference type="Proteomes" id="UP001139125">
    <property type="component" value="Unassembled WGS sequence"/>
</dbReference>
<dbReference type="GO" id="GO:0015074">
    <property type="term" value="P:DNA integration"/>
    <property type="evidence" value="ECO:0007669"/>
    <property type="project" value="UniProtKB-KW"/>
</dbReference>
<feature type="domain" description="Core-binding (CB)" evidence="7">
    <location>
        <begin position="129"/>
        <end position="221"/>
    </location>
</feature>
<name>A0A9X2L1K8_9BACT</name>
<proteinExistence type="inferred from homology"/>
<dbReference type="GO" id="GO:0006310">
    <property type="term" value="P:DNA recombination"/>
    <property type="evidence" value="ECO:0007669"/>
    <property type="project" value="UniProtKB-KW"/>
</dbReference>
<evidence type="ECO:0000256" key="2">
    <source>
        <dbReference type="ARBA" id="ARBA00022908"/>
    </source>
</evidence>
<dbReference type="Pfam" id="PF20172">
    <property type="entry name" value="DUF6538"/>
    <property type="match status" value="1"/>
</dbReference>
<dbReference type="EMBL" id="JANDBC010000001">
    <property type="protein sequence ID" value="MCP9290570.1"/>
    <property type="molecule type" value="Genomic_DNA"/>
</dbReference>
<evidence type="ECO:0000256" key="5">
    <source>
        <dbReference type="PROSITE-ProRule" id="PRU01248"/>
    </source>
</evidence>
<evidence type="ECO:0000313" key="8">
    <source>
        <dbReference type="EMBL" id="MCP9290570.1"/>
    </source>
</evidence>
<dbReference type="PANTHER" id="PTHR30349">
    <property type="entry name" value="PHAGE INTEGRASE-RELATED"/>
    <property type="match status" value="1"/>
</dbReference>
<keyword evidence="4" id="KW-0233">DNA recombination</keyword>
<comment type="similarity">
    <text evidence="1">Belongs to the 'phage' integrase family.</text>
</comment>
<keyword evidence="9" id="KW-1185">Reference proteome</keyword>
<dbReference type="SUPFAM" id="SSF56349">
    <property type="entry name" value="DNA breaking-rejoining enzymes"/>
    <property type="match status" value="1"/>
</dbReference>
<keyword evidence="2" id="KW-0229">DNA integration</keyword>
<dbReference type="PANTHER" id="PTHR30349:SF41">
    <property type="entry name" value="INTEGRASE_RECOMBINASE PROTEIN MJ0367-RELATED"/>
    <property type="match status" value="1"/>
</dbReference>
<organism evidence="8 9">
    <name type="scientific">Gracilimonas sediminicola</name>
    <dbReference type="NCBI Taxonomy" id="2952158"/>
    <lineage>
        <taxon>Bacteria</taxon>
        <taxon>Pseudomonadati</taxon>
        <taxon>Balneolota</taxon>
        <taxon>Balneolia</taxon>
        <taxon>Balneolales</taxon>
        <taxon>Balneolaceae</taxon>
        <taxon>Gracilimonas</taxon>
    </lineage>
</organism>
<dbReference type="Gene3D" id="1.10.443.10">
    <property type="entry name" value="Intergrase catalytic core"/>
    <property type="match status" value="1"/>
</dbReference>
<dbReference type="InterPro" id="IPR013762">
    <property type="entry name" value="Integrase-like_cat_sf"/>
</dbReference>
<dbReference type="GO" id="GO:0003677">
    <property type="term" value="F:DNA binding"/>
    <property type="evidence" value="ECO:0007669"/>
    <property type="project" value="UniProtKB-UniRule"/>
</dbReference>
<evidence type="ECO:0000259" key="7">
    <source>
        <dbReference type="PROSITE" id="PS51900"/>
    </source>
</evidence>
<dbReference type="InterPro" id="IPR002104">
    <property type="entry name" value="Integrase_catalytic"/>
</dbReference>
<comment type="caution">
    <text evidence="8">The sequence shown here is derived from an EMBL/GenBank/DDBJ whole genome shotgun (WGS) entry which is preliminary data.</text>
</comment>
<accession>A0A9X2L1K8</accession>
<dbReference type="AlphaFoldDB" id="A0A9X2L1K8"/>
<gene>
    <name evidence="8" type="ORF">NM125_03110</name>
</gene>
<sequence length="425" mass="49523">MNHLIKRGDRYYYNRRVPKALWDQIDKQLIRISLKTDSKKLAIRKASKVNAEIEAYWNSLLNTNKTHSDERFKEAVNLAKHVGFNYAPVNDLASGSIRDIAKRTSAIKKHEGNPKVVKAVLGTVKKPEITLTRCLEIFWSITKDRVMNKSEKQLRDWRNTRIRAINDLKSLIGDKSIEALTRQDMIEFRDWWIDRIQNEGLRANTANKYLVFIKNIVETVSDHLSLKIDHHLIFKKITLKEKKTKSRKPFDKEYIKSELLNNIKSGDLNDQAKAIVLIMVNTGARPSEITNLEEADIKLDHEIPHIVIRENSLRELKTQYSERRIPLVGCSLEAMKKFPRGFPRYRGKTDSFSNLVNKYLRQHDLSPTERYSLYSLRHGFQDRLTRSGVNDRMQAELMGHKFNRPLYGDGPTLENKVQCLQKICI</sequence>
<keyword evidence="3 5" id="KW-0238">DNA-binding</keyword>
<evidence type="ECO:0000256" key="4">
    <source>
        <dbReference type="ARBA" id="ARBA00023172"/>
    </source>
</evidence>
<dbReference type="Pfam" id="PF00589">
    <property type="entry name" value="Phage_integrase"/>
    <property type="match status" value="1"/>
</dbReference>
<dbReference type="RefSeq" id="WP_255132765.1">
    <property type="nucleotide sequence ID" value="NZ_JANDBC010000001.1"/>
</dbReference>
<dbReference type="InterPro" id="IPR050090">
    <property type="entry name" value="Tyrosine_recombinase_XerCD"/>
</dbReference>
<evidence type="ECO:0000256" key="3">
    <source>
        <dbReference type="ARBA" id="ARBA00023125"/>
    </source>
</evidence>
<evidence type="ECO:0000256" key="1">
    <source>
        <dbReference type="ARBA" id="ARBA00008857"/>
    </source>
</evidence>
<dbReference type="PROSITE" id="PS51900">
    <property type="entry name" value="CB"/>
    <property type="match status" value="1"/>
</dbReference>
<dbReference type="InterPro" id="IPR011010">
    <property type="entry name" value="DNA_brk_join_enz"/>
</dbReference>
<dbReference type="InterPro" id="IPR044068">
    <property type="entry name" value="CB"/>
</dbReference>
<protein>
    <submittedName>
        <fullName evidence="8">Tyrosine-type recombinase/integrase</fullName>
    </submittedName>
</protein>
<feature type="domain" description="Tyr recombinase" evidence="6">
    <location>
        <begin position="245"/>
        <end position="425"/>
    </location>
</feature>